<name>Z9JGQ2_9GAMM</name>
<accession>Z9JGQ2</accession>
<dbReference type="EMBL" id="JDSQ01000027">
    <property type="protein sequence ID" value="EWS77203.1"/>
    <property type="molecule type" value="Genomic_DNA"/>
</dbReference>
<dbReference type="AlphaFoldDB" id="Z9JGQ2"/>
<organism evidence="1 2">
    <name type="scientific">Xylella taiwanensis</name>
    <dbReference type="NCBI Taxonomy" id="1444770"/>
    <lineage>
        <taxon>Bacteria</taxon>
        <taxon>Pseudomonadati</taxon>
        <taxon>Pseudomonadota</taxon>
        <taxon>Gammaproteobacteria</taxon>
        <taxon>Lysobacterales</taxon>
        <taxon>Lysobacteraceae</taxon>
        <taxon>Xylella</taxon>
    </lineage>
</organism>
<evidence type="ECO:0000313" key="1">
    <source>
        <dbReference type="EMBL" id="EWS77203.1"/>
    </source>
</evidence>
<dbReference type="Proteomes" id="UP000020406">
    <property type="component" value="Unassembled WGS sequence"/>
</dbReference>
<evidence type="ECO:0000313" key="2">
    <source>
        <dbReference type="Proteomes" id="UP000020406"/>
    </source>
</evidence>
<comment type="caution">
    <text evidence="1">The sequence shown here is derived from an EMBL/GenBank/DDBJ whole genome shotgun (WGS) entry which is preliminary data.</text>
</comment>
<protein>
    <submittedName>
        <fullName evidence="1">Uncharacterized protein</fullName>
    </submittedName>
</protein>
<proteinExistence type="predicted"/>
<sequence>MDTIGAWSFVNATALIEVTQRESGIIRYRHLGVILTLTFMAKIGS</sequence>
<reference evidence="1 2" key="1">
    <citation type="journal article" date="2014" name="Genome Announc.">
        <title>Draft Genome Sequence of Xylella fastidiosa Pear Leaf Scorch Strain in Taiwan.</title>
        <authorList>
            <person name="Su C.C."/>
            <person name="Deng W.L."/>
            <person name="Jan F.J."/>
            <person name="Chang C.J."/>
            <person name="Huang H."/>
            <person name="Chen J."/>
        </authorList>
    </citation>
    <scope>NUCLEOTIDE SEQUENCE [LARGE SCALE GENOMIC DNA]</scope>
    <source>
        <strain evidence="1 2">PLS229</strain>
    </source>
</reference>
<gene>
    <name evidence="1" type="ORF">AF72_12090</name>
</gene>